<proteinExistence type="predicted"/>
<accession>A0ABV3F3V4</accession>
<protein>
    <recommendedName>
        <fullName evidence="3">RidA family protein</fullName>
    </recommendedName>
</protein>
<evidence type="ECO:0000313" key="1">
    <source>
        <dbReference type="EMBL" id="MEV0362382.1"/>
    </source>
</evidence>
<organism evidence="1 2">
    <name type="scientific">Nocardia fusca</name>
    <dbReference type="NCBI Taxonomy" id="941183"/>
    <lineage>
        <taxon>Bacteria</taxon>
        <taxon>Bacillati</taxon>
        <taxon>Actinomycetota</taxon>
        <taxon>Actinomycetes</taxon>
        <taxon>Mycobacteriales</taxon>
        <taxon>Nocardiaceae</taxon>
        <taxon>Nocardia</taxon>
    </lineage>
</organism>
<reference evidence="1 2" key="1">
    <citation type="submission" date="2024-06" db="EMBL/GenBank/DDBJ databases">
        <title>The Natural Products Discovery Center: Release of the First 8490 Sequenced Strains for Exploring Actinobacteria Biosynthetic Diversity.</title>
        <authorList>
            <person name="Kalkreuter E."/>
            <person name="Kautsar S.A."/>
            <person name="Yang D."/>
            <person name="Bader C.D."/>
            <person name="Teijaro C.N."/>
            <person name="Fluegel L."/>
            <person name="Davis C.M."/>
            <person name="Simpson J.R."/>
            <person name="Lauterbach L."/>
            <person name="Steele A.D."/>
            <person name="Gui C."/>
            <person name="Meng S."/>
            <person name="Li G."/>
            <person name="Viehrig K."/>
            <person name="Ye F."/>
            <person name="Su P."/>
            <person name="Kiefer A.F."/>
            <person name="Nichols A."/>
            <person name="Cepeda A.J."/>
            <person name="Yan W."/>
            <person name="Fan B."/>
            <person name="Jiang Y."/>
            <person name="Adhikari A."/>
            <person name="Zheng C.-J."/>
            <person name="Schuster L."/>
            <person name="Cowan T.M."/>
            <person name="Smanski M.J."/>
            <person name="Chevrette M.G."/>
            <person name="De Carvalho L.P.S."/>
            <person name="Shen B."/>
        </authorList>
    </citation>
    <scope>NUCLEOTIDE SEQUENCE [LARGE SCALE GENOMIC DNA]</scope>
    <source>
        <strain evidence="1 2">NPDC050671</strain>
    </source>
</reference>
<dbReference type="RefSeq" id="WP_357974743.1">
    <property type="nucleotide sequence ID" value="NZ_JBFAIH010000002.1"/>
</dbReference>
<evidence type="ECO:0000313" key="2">
    <source>
        <dbReference type="Proteomes" id="UP001551658"/>
    </source>
</evidence>
<comment type="caution">
    <text evidence="1">The sequence shown here is derived from an EMBL/GenBank/DDBJ whole genome shotgun (WGS) entry which is preliminary data.</text>
</comment>
<dbReference type="EMBL" id="JBFAIH010000002">
    <property type="protein sequence ID" value="MEV0362382.1"/>
    <property type="molecule type" value="Genomic_DNA"/>
</dbReference>
<sequence>MLSSIEIDGVGRLSHLGRSKHWTGRLRLACVDEPVELYLAGTPDGPTAAQVQAIVALVANSATLRRDAEAGLADLLVQAELALTPVWEVFDFAGIEVPHESYDTNAIHVLVGLEHVDYPDEFRPAIDVVNGTVVQVLSGT</sequence>
<dbReference type="Proteomes" id="UP001551658">
    <property type="component" value="Unassembled WGS sequence"/>
</dbReference>
<evidence type="ECO:0008006" key="3">
    <source>
        <dbReference type="Google" id="ProtNLM"/>
    </source>
</evidence>
<gene>
    <name evidence="1" type="ORF">AB0H72_06725</name>
</gene>
<name>A0ABV3F3V4_9NOCA</name>
<keyword evidence="2" id="KW-1185">Reference proteome</keyword>